<proteinExistence type="predicted"/>
<evidence type="ECO:0000313" key="2">
    <source>
        <dbReference type="EMBL" id="RPB30742.1"/>
    </source>
</evidence>
<accession>A0AAX1XFR5</accession>
<organism evidence="2 3">
    <name type="scientific">Vibrio diabolicus</name>
    <dbReference type="NCBI Taxonomy" id="50719"/>
    <lineage>
        <taxon>Bacteria</taxon>
        <taxon>Pseudomonadati</taxon>
        <taxon>Pseudomonadota</taxon>
        <taxon>Gammaproteobacteria</taxon>
        <taxon>Vibrionales</taxon>
        <taxon>Vibrionaceae</taxon>
        <taxon>Vibrio</taxon>
        <taxon>Vibrio diabolicus subgroup</taxon>
    </lineage>
</organism>
<dbReference type="EMBL" id="PKPZ01000089">
    <property type="protein sequence ID" value="RPB30742.1"/>
    <property type="molecule type" value="Genomic_DNA"/>
</dbReference>
<dbReference type="Proteomes" id="UP000283878">
    <property type="component" value="Unassembled WGS sequence"/>
</dbReference>
<protein>
    <submittedName>
        <fullName evidence="2">Uncharacterized protein</fullName>
    </submittedName>
</protein>
<gene>
    <name evidence="2" type="ORF">CYQ91_24840</name>
</gene>
<dbReference type="PROSITE" id="PS51257">
    <property type="entry name" value="PROKAR_LIPOPROTEIN"/>
    <property type="match status" value="1"/>
</dbReference>
<name>A0AAX1XFR5_9VIBR</name>
<evidence type="ECO:0000256" key="1">
    <source>
        <dbReference type="SAM" id="Phobius"/>
    </source>
</evidence>
<keyword evidence="1" id="KW-0472">Membrane</keyword>
<keyword evidence="1" id="KW-0812">Transmembrane</keyword>
<reference evidence="2 3" key="1">
    <citation type="journal article" date="2018" name="AMB Express">
        <title>Occurrence and significance of pathogenicity and fitness islands in environmental vibrios.</title>
        <authorList>
            <person name="Klein S."/>
            <person name="Pipes S."/>
            <person name="Lovell C.R."/>
        </authorList>
    </citation>
    <scope>NUCLEOTIDE SEQUENCE [LARGE SCALE GENOMIC DNA]</scope>
    <source>
        <strain evidence="2 3">JBS-8-11-1</strain>
    </source>
</reference>
<keyword evidence="1" id="KW-1133">Transmembrane helix</keyword>
<sequence>MRRLKLLVASIVVSGILACVPLYVAVKHNSMGEFCTAKSLALSTCRYDLGYIFMVWGSWFLFVFVCLIVLAFLMLVVKRLVQKHW</sequence>
<feature type="transmembrane region" description="Helical" evidence="1">
    <location>
        <begin position="7"/>
        <end position="26"/>
    </location>
</feature>
<evidence type="ECO:0000313" key="3">
    <source>
        <dbReference type="Proteomes" id="UP000283878"/>
    </source>
</evidence>
<feature type="transmembrane region" description="Helical" evidence="1">
    <location>
        <begin position="56"/>
        <end position="77"/>
    </location>
</feature>
<dbReference type="AlphaFoldDB" id="A0AAX1XFR5"/>
<comment type="caution">
    <text evidence="2">The sequence shown here is derived from an EMBL/GenBank/DDBJ whole genome shotgun (WGS) entry which is preliminary data.</text>
</comment>